<accession>A0ABP3SAM0</accession>
<dbReference type="PANTHER" id="PTHR45638:SF19">
    <property type="entry name" value="CYCLIC NUCLEOTIDE-BINDING DOMAIN-CONTAINING PROTEIN"/>
    <property type="match status" value="1"/>
</dbReference>
<protein>
    <recommendedName>
        <fullName evidence="2">Cyclic nucleotide-binding domain-containing protein</fullName>
    </recommendedName>
</protein>
<evidence type="ECO:0000313" key="3">
    <source>
        <dbReference type="EMBL" id="GAA0627336.1"/>
    </source>
</evidence>
<organism evidence="3 4">
    <name type="scientific">Sporichthya brevicatena</name>
    <dbReference type="NCBI Taxonomy" id="171442"/>
    <lineage>
        <taxon>Bacteria</taxon>
        <taxon>Bacillati</taxon>
        <taxon>Actinomycetota</taxon>
        <taxon>Actinomycetes</taxon>
        <taxon>Sporichthyales</taxon>
        <taxon>Sporichthyaceae</taxon>
        <taxon>Sporichthya</taxon>
    </lineage>
</organism>
<keyword evidence="4" id="KW-1185">Reference proteome</keyword>
<evidence type="ECO:0000256" key="1">
    <source>
        <dbReference type="ARBA" id="ARBA00023286"/>
    </source>
</evidence>
<dbReference type="RefSeq" id="WP_344606829.1">
    <property type="nucleotide sequence ID" value="NZ_BAAAHE010000029.1"/>
</dbReference>
<dbReference type="Pfam" id="PF00027">
    <property type="entry name" value="cNMP_binding"/>
    <property type="match status" value="1"/>
</dbReference>
<feature type="domain" description="Cyclic nucleotide-binding" evidence="2">
    <location>
        <begin position="17"/>
        <end position="132"/>
    </location>
</feature>
<name>A0ABP3SAM0_9ACTN</name>
<proteinExistence type="predicted"/>
<dbReference type="SUPFAM" id="SSF51206">
    <property type="entry name" value="cAMP-binding domain-like"/>
    <property type="match status" value="1"/>
</dbReference>
<reference evidence="4" key="1">
    <citation type="journal article" date="2019" name="Int. J. Syst. Evol. Microbiol.">
        <title>The Global Catalogue of Microorganisms (GCM) 10K type strain sequencing project: providing services to taxonomists for standard genome sequencing and annotation.</title>
        <authorList>
            <consortium name="The Broad Institute Genomics Platform"/>
            <consortium name="The Broad Institute Genome Sequencing Center for Infectious Disease"/>
            <person name="Wu L."/>
            <person name="Ma J."/>
        </authorList>
    </citation>
    <scope>NUCLEOTIDE SEQUENCE [LARGE SCALE GENOMIC DNA]</scope>
    <source>
        <strain evidence="4">JCM 10671</strain>
    </source>
</reference>
<keyword evidence="1" id="KW-1071">Ligand-gated ion channel</keyword>
<dbReference type="InterPro" id="IPR000595">
    <property type="entry name" value="cNMP-bd_dom"/>
</dbReference>
<keyword evidence="1" id="KW-0813">Transport</keyword>
<dbReference type="Gene3D" id="2.60.120.10">
    <property type="entry name" value="Jelly Rolls"/>
    <property type="match status" value="1"/>
</dbReference>
<dbReference type="SMART" id="SM00100">
    <property type="entry name" value="cNMP"/>
    <property type="match status" value="1"/>
</dbReference>
<dbReference type="InterPro" id="IPR014710">
    <property type="entry name" value="RmlC-like_jellyroll"/>
</dbReference>
<comment type="caution">
    <text evidence="3">The sequence shown here is derived from an EMBL/GenBank/DDBJ whole genome shotgun (WGS) entry which is preliminary data.</text>
</comment>
<evidence type="ECO:0000313" key="4">
    <source>
        <dbReference type="Proteomes" id="UP001500957"/>
    </source>
</evidence>
<dbReference type="PANTHER" id="PTHR45638">
    <property type="entry name" value="CYCLIC NUCLEOTIDE-GATED CATION CHANNEL SUBUNIT A"/>
    <property type="match status" value="1"/>
</dbReference>
<dbReference type="InterPro" id="IPR018490">
    <property type="entry name" value="cNMP-bd_dom_sf"/>
</dbReference>
<keyword evidence="1" id="KW-0407">Ion channel</keyword>
<sequence>MFPKRDARIDAIADLEIFEGLDRKQLAKIASLSTQVTLPEGSVLCRRGERGREAFVLIEGSVAVCVEDQALAVLRPGAVFGEMSLLDGKPRVATVTATTQVSVLVLSPLELASLLEAVPAVRSRIFSTLGARKKDLTAAA</sequence>
<keyword evidence="1" id="KW-0406">Ion transport</keyword>
<dbReference type="EMBL" id="BAAAHE010000029">
    <property type="protein sequence ID" value="GAA0627336.1"/>
    <property type="molecule type" value="Genomic_DNA"/>
</dbReference>
<dbReference type="Proteomes" id="UP001500957">
    <property type="component" value="Unassembled WGS sequence"/>
</dbReference>
<evidence type="ECO:0000259" key="2">
    <source>
        <dbReference type="PROSITE" id="PS50042"/>
    </source>
</evidence>
<dbReference type="CDD" id="cd00038">
    <property type="entry name" value="CAP_ED"/>
    <property type="match status" value="1"/>
</dbReference>
<dbReference type="PROSITE" id="PS50042">
    <property type="entry name" value="CNMP_BINDING_3"/>
    <property type="match status" value="1"/>
</dbReference>
<gene>
    <name evidence="3" type="ORF">GCM10009547_33580</name>
</gene>
<dbReference type="InterPro" id="IPR050866">
    <property type="entry name" value="CNG_cation_channel"/>
</dbReference>